<keyword evidence="13" id="KW-0378">Hydrolase</keyword>
<dbReference type="InterPro" id="IPR017850">
    <property type="entry name" value="Alkaline_phosphatase_core_sf"/>
</dbReference>
<feature type="transmembrane region" description="Helical" evidence="11">
    <location>
        <begin position="154"/>
        <end position="171"/>
    </location>
</feature>
<dbReference type="GO" id="GO:0016787">
    <property type="term" value="F:hydrolase activity"/>
    <property type="evidence" value="ECO:0007669"/>
    <property type="project" value="UniProtKB-KW"/>
</dbReference>
<feature type="binding site" evidence="10">
    <location>
        <position position="475"/>
    </location>
    <ligand>
        <name>Mn(2+)</name>
        <dbReference type="ChEBI" id="CHEBI:29035"/>
    </ligand>
</feature>
<feature type="active site" evidence="8">
    <location>
        <position position="293"/>
    </location>
</feature>
<feature type="transmembrane region" description="Helical" evidence="11">
    <location>
        <begin position="40"/>
        <end position="60"/>
    </location>
</feature>
<feature type="domain" description="Sulfatase N-terminal" evidence="12">
    <location>
        <begin position="248"/>
        <end position="533"/>
    </location>
</feature>
<dbReference type="RefSeq" id="WP_282839345.1">
    <property type="nucleotide sequence ID" value="NZ_JASCXW010000013.1"/>
</dbReference>
<dbReference type="PANTHER" id="PTHR47371:SF3">
    <property type="entry name" value="PHOSPHOGLYCEROL TRANSFERASE I"/>
    <property type="match status" value="1"/>
</dbReference>
<dbReference type="Gene3D" id="3.30.1120.170">
    <property type="match status" value="1"/>
</dbReference>
<keyword evidence="4" id="KW-1003">Cell membrane</keyword>
<evidence type="ECO:0000313" key="13">
    <source>
        <dbReference type="EMBL" id="MDI6452921.1"/>
    </source>
</evidence>
<name>A0AAW6UA14_9MOLU</name>
<comment type="subcellular location">
    <subcellularLocation>
        <location evidence="1">Cell membrane</location>
        <topology evidence="1">Multi-pass membrane protein</topology>
    </subcellularLocation>
</comment>
<dbReference type="GO" id="GO:0005886">
    <property type="term" value="C:plasma membrane"/>
    <property type="evidence" value="ECO:0007669"/>
    <property type="project" value="UniProtKB-SubCell"/>
</dbReference>
<evidence type="ECO:0000313" key="14">
    <source>
        <dbReference type="Proteomes" id="UP001431532"/>
    </source>
</evidence>
<dbReference type="CDD" id="cd16015">
    <property type="entry name" value="LTA_synthase"/>
    <property type="match status" value="1"/>
</dbReference>
<dbReference type="GO" id="GO:0046872">
    <property type="term" value="F:metal ion binding"/>
    <property type="evidence" value="ECO:0007669"/>
    <property type="project" value="UniProtKB-KW"/>
</dbReference>
<dbReference type="PIRSF" id="PIRSF005091">
    <property type="entry name" value="Mmb_sulf_HI1246"/>
    <property type="match status" value="1"/>
</dbReference>
<dbReference type="Proteomes" id="UP001431532">
    <property type="component" value="Unassembled WGS sequence"/>
</dbReference>
<evidence type="ECO:0000256" key="9">
    <source>
        <dbReference type="PIRSR" id="PIRSR005091-2"/>
    </source>
</evidence>
<evidence type="ECO:0000256" key="6">
    <source>
        <dbReference type="ARBA" id="ARBA00022989"/>
    </source>
</evidence>
<feature type="binding site" evidence="10">
    <location>
        <position position="256"/>
    </location>
    <ligand>
        <name>Mn(2+)</name>
        <dbReference type="ChEBI" id="CHEBI:29035"/>
    </ligand>
</feature>
<feature type="transmembrane region" description="Helical" evidence="11">
    <location>
        <begin position="67"/>
        <end position="90"/>
    </location>
</feature>
<feature type="binding site" evidence="10">
    <location>
        <position position="474"/>
    </location>
    <ligand>
        <name>Mn(2+)</name>
        <dbReference type="ChEBI" id="CHEBI:29035"/>
    </ligand>
</feature>
<evidence type="ECO:0000256" key="11">
    <source>
        <dbReference type="SAM" id="Phobius"/>
    </source>
</evidence>
<dbReference type="InterPro" id="IPR050448">
    <property type="entry name" value="OpgB/LTA_synthase_biosynth"/>
</dbReference>
<accession>A0AAW6UA14</accession>
<comment type="similarity">
    <text evidence="3">Belongs to the LTA synthase family.</text>
</comment>
<keyword evidence="9" id="KW-0479">Metal-binding</keyword>
<evidence type="ECO:0000259" key="12">
    <source>
        <dbReference type="Pfam" id="PF00884"/>
    </source>
</evidence>
<dbReference type="PANTHER" id="PTHR47371">
    <property type="entry name" value="LIPOTEICHOIC ACID SYNTHASE"/>
    <property type="match status" value="1"/>
</dbReference>
<keyword evidence="7 11" id="KW-0472">Membrane</keyword>
<evidence type="ECO:0000256" key="10">
    <source>
        <dbReference type="PIRSR" id="PIRSR005091-3"/>
    </source>
</evidence>
<keyword evidence="5 11" id="KW-0812">Transmembrane</keyword>
<evidence type="ECO:0000256" key="3">
    <source>
        <dbReference type="ARBA" id="ARBA00009983"/>
    </source>
</evidence>
<gene>
    <name evidence="13" type="ORF">QJ521_05040</name>
</gene>
<keyword evidence="6 11" id="KW-1133">Transmembrane helix</keyword>
<dbReference type="Pfam" id="PF00884">
    <property type="entry name" value="Sulfatase"/>
    <property type="match status" value="1"/>
</dbReference>
<dbReference type="InterPro" id="IPR012160">
    <property type="entry name" value="LtaS-like"/>
</dbReference>
<dbReference type="InterPro" id="IPR000917">
    <property type="entry name" value="Sulfatase_N"/>
</dbReference>
<sequence length="619" mass="72743">MKFIRKIIEHNQIIEFLSMIFIVLTFDLILILRYGFGVTLGHWIIAFFNVAIIVAALSFIKKNTARYIAYVVYLLIMFTFFITDSTLYFFKEDVTSIAMLLESGRDTMQIGLRYNPLSAYGIITWVGIFIFLFLSFRFMRKIVKRHNETQPKRLVFGTIALLISMLGLFFSPKFIAEESAIVFETPADKSVFVQRFGSVTYHTRDILTFANNRLRPLFFANEYREELDGLITDTIADQSPLFGELAGQNVIMIMCETCEEYAFTREHTPNYYRLVDDGIYFPNFYSAAKSNYTYDAEFKSLTSMMYFQADNYMYTFGENTYNNALPHILAENGYTSNSFHNFNNNFFNRDEIHFNMGFERFYGLNELVVEETDYWPLDSVMFDQFRDLIVPEQDDPFYSFVITVTPHGPHSNYREELSEYYNQLENDPTYYDAPIELLTITAAQMDFDKGLGILLDDLEEKELLDNTTILLYSDHKNYSSLEITMEYTPDSHIPFEIDKVPFIIYSQKLGNTDRDILSSHYDITPTIMDLLGIAYYQDYYYGQSVFLENKLDLPIILSYSSWISYENYVRFDEIVYGHDDLEDYLIKKTEIYEVIDKFEKMFITDYFIDLQTYLPSAND</sequence>
<feature type="binding site" evidence="10">
    <location>
        <position position="293"/>
    </location>
    <ligand>
        <name>Mn(2+)</name>
        <dbReference type="ChEBI" id="CHEBI:29035"/>
    </ligand>
</feature>
<protein>
    <submittedName>
        <fullName evidence="13">Sulfatase-like hydrolase/transferase</fullName>
    </submittedName>
</protein>
<dbReference type="SUPFAM" id="SSF53649">
    <property type="entry name" value="Alkaline phosphatase-like"/>
    <property type="match status" value="1"/>
</dbReference>
<reference evidence="13" key="1">
    <citation type="submission" date="2023-05" db="EMBL/GenBank/DDBJ databases">
        <title>Mariniplasma microaerophilum sp. nov., a novel anaerobic mollicute isolated from terrestrial mud volcano, Taman Peninsula, Russia.</title>
        <authorList>
            <person name="Khomyakova M.A."/>
            <person name="Merkel A.Y."/>
            <person name="Slobodkin A.I."/>
        </authorList>
    </citation>
    <scope>NUCLEOTIDE SEQUENCE</scope>
    <source>
        <strain evidence="13">M4Ah</strain>
    </source>
</reference>
<organism evidence="13 14">
    <name type="scientific">Peloplasma aerotolerans</name>
    <dbReference type="NCBI Taxonomy" id="3044389"/>
    <lineage>
        <taxon>Bacteria</taxon>
        <taxon>Bacillati</taxon>
        <taxon>Mycoplasmatota</taxon>
        <taxon>Mollicutes</taxon>
        <taxon>Acholeplasmatales</taxon>
        <taxon>Acholeplasmataceae</taxon>
        <taxon>Peloplasma</taxon>
    </lineage>
</organism>
<keyword evidence="9" id="KW-0464">Manganese</keyword>
<comment type="pathway">
    <text evidence="2">Cell wall biogenesis; lipoteichoic acid biosynthesis.</text>
</comment>
<dbReference type="Gene3D" id="3.40.720.10">
    <property type="entry name" value="Alkaline Phosphatase, subunit A"/>
    <property type="match status" value="1"/>
</dbReference>
<proteinExistence type="inferred from homology"/>
<feature type="binding site" evidence="9">
    <location>
        <position position="407"/>
    </location>
    <ligand>
        <name>substrate</name>
    </ligand>
</feature>
<evidence type="ECO:0000256" key="5">
    <source>
        <dbReference type="ARBA" id="ARBA00022692"/>
    </source>
</evidence>
<evidence type="ECO:0000256" key="8">
    <source>
        <dbReference type="PIRSR" id="PIRSR005091-1"/>
    </source>
</evidence>
<dbReference type="AlphaFoldDB" id="A0AAW6UA14"/>
<feature type="transmembrane region" description="Helical" evidence="11">
    <location>
        <begin position="12"/>
        <end position="34"/>
    </location>
</feature>
<feature type="transmembrane region" description="Helical" evidence="11">
    <location>
        <begin position="117"/>
        <end position="134"/>
    </location>
</feature>
<evidence type="ECO:0000256" key="4">
    <source>
        <dbReference type="ARBA" id="ARBA00022475"/>
    </source>
</evidence>
<evidence type="ECO:0000256" key="1">
    <source>
        <dbReference type="ARBA" id="ARBA00004651"/>
    </source>
</evidence>
<comment type="caution">
    <text evidence="13">The sequence shown here is derived from an EMBL/GenBank/DDBJ whole genome shotgun (WGS) entry which is preliminary data.</text>
</comment>
<keyword evidence="14" id="KW-1185">Reference proteome</keyword>
<evidence type="ECO:0000256" key="2">
    <source>
        <dbReference type="ARBA" id="ARBA00004936"/>
    </source>
</evidence>
<dbReference type="EMBL" id="JASCXW010000013">
    <property type="protein sequence ID" value="MDI6452921.1"/>
    <property type="molecule type" value="Genomic_DNA"/>
</dbReference>
<evidence type="ECO:0000256" key="7">
    <source>
        <dbReference type="ARBA" id="ARBA00023136"/>
    </source>
</evidence>